<evidence type="ECO:0000313" key="10">
    <source>
        <dbReference type="EMBL" id="SDH78359.1"/>
    </source>
</evidence>
<dbReference type="GO" id="GO:0004252">
    <property type="term" value="F:serine-type endopeptidase activity"/>
    <property type="evidence" value="ECO:0007669"/>
    <property type="project" value="InterPro"/>
</dbReference>
<dbReference type="InterPro" id="IPR035952">
    <property type="entry name" value="Rhomboid-like_sf"/>
</dbReference>
<dbReference type="InterPro" id="IPR046483">
    <property type="entry name" value="DUF6576"/>
</dbReference>
<feature type="domain" description="DUF6576" evidence="9">
    <location>
        <begin position="249"/>
        <end position="277"/>
    </location>
</feature>
<evidence type="ECO:0000313" key="11">
    <source>
        <dbReference type="Proteomes" id="UP000243588"/>
    </source>
</evidence>
<dbReference type="RefSeq" id="WP_090409291.1">
    <property type="nucleotide sequence ID" value="NZ_FNDQ01000015.1"/>
</dbReference>
<evidence type="ECO:0000256" key="3">
    <source>
        <dbReference type="ARBA" id="ARBA00022692"/>
    </source>
</evidence>
<dbReference type="InterPro" id="IPR050925">
    <property type="entry name" value="Rhomboid_protease_S54"/>
</dbReference>
<dbReference type="Gene3D" id="1.20.1540.10">
    <property type="entry name" value="Rhomboid-like"/>
    <property type="match status" value="1"/>
</dbReference>
<dbReference type="PANTHER" id="PTHR43731">
    <property type="entry name" value="RHOMBOID PROTEASE"/>
    <property type="match status" value="1"/>
</dbReference>
<dbReference type="PANTHER" id="PTHR43731:SF14">
    <property type="entry name" value="PRESENILIN-ASSOCIATED RHOMBOID-LIKE PROTEIN, MITOCHONDRIAL"/>
    <property type="match status" value="1"/>
</dbReference>
<dbReference type="Proteomes" id="UP000243588">
    <property type="component" value="Unassembled WGS sequence"/>
</dbReference>
<accession>A0A1G8F8M9</accession>
<gene>
    <name evidence="10" type="ORF">SAMN05421818_11512</name>
</gene>
<dbReference type="STRING" id="702745.SAMN05421818_11512"/>
<dbReference type="InterPro" id="IPR022764">
    <property type="entry name" value="Peptidase_S54_rhomboid_dom"/>
</dbReference>
<reference evidence="11" key="1">
    <citation type="submission" date="2016-10" db="EMBL/GenBank/DDBJ databases">
        <authorList>
            <person name="Varghese N."/>
            <person name="Submissions S."/>
        </authorList>
    </citation>
    <scope>NUCLEOTIDE SEQUENCE [LARGE SCALE GENOMIC DNA]</scope>
    <source>
        <strain evidence="11">DSM 23313</strain>
    </source>
</reference>
<keyword evidence="3 7" id="KW-0812">Transmembrane</keyword>
<sequence>MNKVFKDLVSNYKNGGVVQKLIFWNIGVSVLMFVLEFLFSSLYSIVFPWFVLSGNLSSTVLKPWTLLTYAFVHAGVIHLIFNLIVLFFVGQLFNTYFTSKQFLTVYLLGAVFGGLFFIIGTQFLNTSSVLVGASAAVMAPLIGLAVFSPRMNVRLALIGNVQLWHIALFIIVLDVIQLSTSNVGGHLAHLGGAISGVLYIKLLQSGLDLSIIFDRIANLFKPKKGTNFKKVYVNKDPKKNKQSFTQEGSKQEKIDSILDKISKSGYESLTKEEKDFLFRAGK</sequence>
<evidence type="ECO:0000259" key="8">
    <source>
        <dbReference type="Pfam" id="PF01694"/>
    </source>
</evidence>
<dbReference type="EMBL" id="FNDQ01000015">
    <property type="protein sequence ID" value="SDH78359.1"/>
    <property type="molecule type" value="Genomic_DNA"/>
</dbReference>
<dbReference type="GO" id="GO:0006508">
    <property type="term" value="P:proteolysis"/>
    <property type="evidence" value="ECO:0007669"/>
    <property type="project" value="UniProtKB-KW"/>
</dbReference>
<organism evidence="10 11">
    <name type="scientific">Myroides phaeus</name>
    <dbReference type="NCBI Taxonomy" id="702745"/>
    <lineage>
        <taxon>Bacteria</taxon>
        <taxon>Pseudomonadati</taxon>
        <taxon>Bacteroidota</taxon>
        <taxon>Flavobacteriia</taxon>
        <taxon>Flavobacteriales</taxon>
        <taxon>Flavobacteriaceae</taxon>
        <taxon>Myroides</taxon>
    </lineage>
</organism>
<protein>
    <submittedName>
        <fullName evidence="10">Membrane associated serine protease, rhomboid family</fullName>
    </submittedName>
</protein>
<dbReference type="Pfam" id="PF01694">
    <property type="entry name" value="Rhomboid"/>
    <property type="match status" value="1"/>
</dbReference>
<keyword evidence="10" id="KW-0645">Protease</keyword>
<feature type="transmembrane region" description="Helical" evidence="7">
    <location>
        <begin position="129"/>
        <end position="148"/>
    </location>
</feature>
<evidence type="ECO:0000256" key="4">
    <source>
        <dbReference type="ARBA" id="ARBA00022801"/>
    </source>
</evidence>
<evidence type="ECO:0000256" key="6">
    <source>
        <dbReference type="ARBA" id="ARBA00023136"/>
    </source>
</evidence>
<dbReference type="Pfam" id="PF20216">
    <property type="entry name" value="DUF6576"/>
    <property type="match status" value="1"/>
</dbReference>
<name>A0A1G8F8M9_9FLAO</name>
<dbReference type="AlphaFoldDB" id="A0A1G8F8M9"/>
<evidence type="ECO:0000256" key="5">
    <source>
        <dbReference type="ARBA" id="ARBA00022989"/>
    </source>
</evidence>
<feature type="transmembrane region" description="Helical" evidence="7">
    <location>
        <begin position="102"/>
        <end position="123"/>
    </location>
</feature>
<evidence type="ECO:0000259" key="9">
    <source>
        <dbReference type="Pfam" id="PF20216"/>
    </source>
</evidence>
<dbReference type="GO" id="GO:0016020">
    <property type="term" value="C:membrane"/>
    <property type="evidence" value="ECO:0007669"/>
    <property type="project" value="UniProtKB-SubCell"/>
</dbReference>
<keyword evidence="6 7" id="KW-0472">Membrane</keyword>
<feature type="transmembrane region" description="Helical" evidence="7">
    <location>
        <begin position="66"/>
        <end position="90"/>
    </location>
</feature>
<evidence type="ECO:0000256" key="1">
    <source>
        <dbReference type="ARBA" id="ARBA00004141"/>
    </source>
</evidence>
<comment type="subcellular location">
    <subcellularLocation>
        <location evidence="1">Membrane</location>
        <topology evidence="1">Multi-pass membrane protein</topology>
    </subcellularLocation>
</comment>
<keyword evidence="5 7" id="KW-1133">Transmembrane helix</keyword>
<comment type="similarity">
    <text evidence="2">Belongs to the peptidase S54 family.</text>
</comment>
<feature type="domain" description="Peptidase S54 rhomboid" evidence="8">
    <location>
        <begin position="63"/>
        <end position="203"/>
    </location>
</feature>
<keyword evidence="4" id="KW-0378">Hydrolase</keyword>
<feature type="transmembrane region" description="Helical" evidence="7">
    <location>
        <begin position="21"/>
        <end position="46"/>
    </location>
</feature>
<keyword evidence="11" id="KW-1185">Reference proteome</keyword>
<feature type="transmembrane region" description="Helical" evidence="7">
    <location>
        <begin position="155"/>
        <end position="177"/>
    </location>
</feature>
<evidence type="ECO:0000256" key="2">
    <source>
        <dbReference type="ARBA" id="ARBA00009045"/>
    </source>
</evidence>
<proteinExistence type="inferred from homology"/>
<evidence type="ECO:0000256" key="7">
    <source>
        <dbReference type="SAM" id="Phobius"/>
    </source>
</evidence>
<dbReference type="SUPFAM" id="SSF144091">
    <property type="entry name" value="Rhomboid-like"/>
    <property type="match status" value="1"/>
</dbReference>